<dbReference type="EMBL" id="UINC01046246">
    <property type="protein sequence ID" value="SVB54015.1"/>
    <property type="molecule type" value="Genomic_DNA"/>
</dbReference>
<name>A0A382EU72_9ZZZZ</name>
<protein>
    <submittedName>
        <fullName evidence="1">Uncharacterized protein</fullName>
    </submittedName>
</protein>
<sequence>MAGQVWGTSNLGGYMYSLNLSKELRLSLRPIVKFRQFADVKDAAHQGLHKGDTFHWNVYSTVATAGAALTEGTAIPETNFTITQGTMTITERGNSVPYTGKLDDLSEHPVREIIHKVLKIDAASVLDTMVADQIDTCKL</sequence>
<accession>A0A382EU72</accession>
<dbReference type="AlphaFoldDB" id="A0A382EU72"/>
<reference evidence="1" key="1">
    <citation type="submission" date="2018-05" db="EMBL/GenBank/DDBJ databases">
        <authorList>
            <person name="Lanie J.A."/>
            <person name="Ng W.-L."/>
            <person name="Kazmierczak K.M."/>
            <person name="Andrzejewski T.M."/>
            <person name="Davidsen T.M."/>
            <person name="Wayne K.J."/>
            <person name="Tettelin H."/>
            <person name="Glass J.I."/>
            <person name="Rusch D."/>
            <person name="Podicherti R."/>
            <person name="Tsui H.-C.T."/>
            <person name="Winkler M.E."/>
        </authorList>
    </citation>
    <scope>NUCLEOTIDE SEQUENCE</scope>
</reference>
<feature type="non-terminal residue" evidence="1">
    <location>
        <position position="139"/>
    </location>
</feature>
<evidence type="ECO:0000313" key="1">
    <source>
        <dbReference type="EMBL" id="SVB54015.1"/>
    </source>
</evidence>
<gene>
    <name evidence="1" type="ORF">METZ01_LOCUS206869</name>
</gene>
<proteinExistence type="predicted"/>
<dbReference type="SUPFAM" id="SSF56563">
    <property type="entry name" value="Major capsid protein gp5"/>
    <property type="match status" value="1"/>
</dbReference>
<organism evidence="1">
    <name type="scientific">marine metagenome</name>
    <dbReference type="NCBI Taxonomy" id="408172"/>
    <lineage>
        <taxon>unclassified sequences</taxon>
        <taxon>metagenomes</taxon>
        <taxon>ecological metagenomes</taxon>
    </lineage>
</organism>